<name>A0ABN9W7E0_9DINO</name>
<keyword evidence="1" id="KW-1133">Transmembrane helix</keyword>
<reference evidence="3" key="1">
    <citation type="submission" date="2023-10" db="EMBL/GenBank/DDBJ databases">
        <authorList>
            <person name="Chen Y."/>
            <person name="Shah S."/>
            <person name="Dougan E. K."/>
            <person name="Thang M."/>
            <person name="Chan C."/>
        </authorList>
    </citation>
    <scope>NUCLEOTIDE SEQUENCE [LARGE SCALE GENOMIC DNA]</scope>
</reference>
<accession>A0ABN9W7E0</accession>
<keyword evidence="1" id="KW-0472">Membrane</keyword>
<keyword evidence="1" id="KW-0812">Transmembrane</keyword>
<sequence length="127" mass="13349">ATILFYLLAKLTGGPSGADDWAYDWAVRGRSSERAARVQACIGATVAKDLAHAVAHFDLAKCFDDAARSMRIVLDGSSTVGARWARGNVAGSRFAPVCLEMVIFAALGGAAAAFPWADARLSFDDLA</sequence>
<protein>
    <submittedName>
        <fullName evidence="3">Uncharacterized protein</fullName>
    </submittedName>
</protein>
<comment type="caution">
    <text evidence="3">The sequence shown here is derived from an EMBL/GenBank/DDBJ whole genome shotgun (WGS) entry which is preliminary data.</text>
</comment>
<proteinExistence type="predicted"/>
<keyword evidence="4" id="KW-1185">Reference proteome</keyword>
<evidence type="ECO:0000256" key="1">
    <source>
        <dbReference type="SAM" id="Phobius"/>
    </source>
</evidence>
<evidence type="ECO:0000256" key="2">
    <source>
        <dbReference type="SAM" id="SignalP"/>
    </source>
</evidence>
<gene>
    <name evidence="3" type="ORF">PCOR1329_LOCUS64719</name>
</gene>
<dbReference type="EMBL" id="CAUYUJ010018267">
    <property type="protein sequence ID" value="CAK0882081.1"/>
    <property type="molecule type" value="Genomic_DNA"/>
</dbReference>
<feature type="signal peptide" evidence="2">
    <location>
        <begin position="1"/>
        <end position="18"/>
    </location>
</feature>
<feature type="non-terminal residue" evidence="3">
    <location>
        <position position="1"/>
    </location>
</feature>
<evidence type="ECO:0000313" key="3">
    <source>
        <dbReference type="EMBL" id="CAK0882081.1"/>
    </source>
</evidence>
<organism evidence="3 4">
    <name type="scientific">Prorocentrum cordatum</name>
    <dbReference type="NCBI Taxonomy" id="2364126"/>
    <lineage>
        <taxon>Eukaryota</taxon>
        <taxon>Sar</taxon>
        <taxon>Alveolata</taxon>
        <taxon>Dinophyceae</taxon>
        <taxon>Prorocentrales</taxon>
        <taxon>Prorocentraceae</taxon>
        <taxon>Prorocentrum</taxon>
    </lineage>
</organism>
<dbReference type="Proteomes" id="UP001189429">
    <property type="component" value="Unassembled WGS sequence"/>
</dbReference>
<feature type="chain" id="PRO_5045155697" evidence="2">
    <location>
        <begin position="19"/>
        <end position="127"/>
    </location>
</feature>
<feature type="non-terminal residue" evidence="3">
    <location>
        <position position="127"/>
    </location>
</feature>
<feature type="transmembrane region" description="Helical" evidence="1">
    <location>
        <begin position="94"/>
        <end position="117"/>
    </location>
</feature>
<keyword evidence="2" id="KW-0732">Signal</keyword>
<evidence type="ECO:0000313" key="4">
    <source>
        <dbReference type="Proteomes" id="UP001189429"/>
    </source>
</evidence>